<evidence type="ECO:0000313" key="2">
    <source>
        <dbReference type="EMBL" id="KAJ8944799.1"/>
    </source>
</evidence>
<sequence length="76" mass="8886">MNLCNTYLLKLQEANETDFVNYLIGQINMKINILTMNNKKFRNQYKHGNRIIQQSTEDKPTKKTASVTREATGHNR</sequence>
<dbReference type="Proteomes" id="UP001162164">
    <property type="component" value="Unassembled WGS sequence"/>
</dbReference>
<protein>
    <submittedName>
        <fullName evidence="2">Uncharacterized protein</fullName>
    </submittedName>
</protein>
<keyword evidence="3" id="KW-1185">Reference proteome</keyword>
<reference evidence="2" key="1">
    <citation type="journal article" date="2023" name="Insect Mol. Biol.">
        <title>Genome sequencing provides insights into the evolution of gene families encoding plant cell wall-degrading enzymes in longhorned beetles.</title>
        <authorList>
            <person name="Shin N.R."/>
            <person name="Okamura Y."/>
            <person name="Kirsch R."/>
            <person name="Pauchet Y."/>
        </authorList>
    </citation>
    <scope>NUCLEOTIDE SEQUENCE</scope>
    <source>
        <strain evidence="2">MMC_N1</strain>
    </source>
</reference>
<gene>
    <name evidence="2" type="ORF">NQ317_008086</name>
</gene>
<name>A0ABQ9IPS3_9CUCU</name>
<feature type="region of interest" description="Disordered" evidence="1">
    <location>
        <begin position="50"/>
        <end position="76"/>
    </location>
</feature>
<accession>A0ABQ9IPS3</accession>
<evidence type="ECO:0000256" key="1">
    <source>
        <dbReference type="SAM" id="MobiDB-lite"/>
    </source>
</evidence>
<organism evidence="2 3">
    <name type="scientific">Molorchus minor</name>
    <dbReference type="NCBI Taxonomy" id="1323400"/>
    <lineage>
        <taxon>Eukaryota</taxon>
        <taxon>Metazoa</taxon>
        <taxon>Ecdysozoa</taxon>
        <taxon>Arthropoda</taxon>
        <taxon>Hexapoda</taxon>
        <taxon>Insecta</taxon>
        <taxon>Pterygota</taxon>
        <taxon>Neoptera</taxon>
        <taxon>Endopterygota</taxon>
        <taxon>Coleoptera</taxon>
        <taxon>Polyphaga</taxon>
        <taxon>Cucujiformia</taxon>
        <taxon>Chrysomeloidea</taxon>
        <taxon>Cerambycidae</taxon>
        <taxon>Lamiinae</taxon>
        <taxon>Monochamini</taxon>
        <taxon>Molorchus</taxon>
    </lineage>
</organism>
<comment type="caution">
    <text evidence="2">The sequence shown here is derived from an EMBL/GenBank/DDBJ whole genome shotgun (WGS) entry which is preliminary data.</text>
</comment>
<evidence type="ECO:0000313" key="3">
    <source>
        <dbReference type="Proteomes" id="UP001162164"/>
    </source>
</evidence>
<dbReference type="EMBL" id="JAPWTJ010004460">
    <property type="protein sequence ID" value="KAJ8944799.1"/>
    <property type="molecule type" value="Genomic_DNA"/>
</dbReference>
<proteinExistence type="predicted"/>